<gene>
    <name evidence="2" type="ORF">J7I44_00410</name>
</gene>
<evidence type="ECO:0000313" key="3">
    <source>
        <dbReference type="Proteomes" id="UP000823790"/>
    </source>
</evidence>
<dbReference type="Pfam" id="PF12146">
    <property type="entry name" value="Hydrolase_4"/>
    <property type="match status" value="1"/>
</dbReference>
<dbReference type="PIRSF" id="PIRSF037442">
    <property type="entry name" value="UCP037442_abhydr"/>
    <property type="match status" value="1"/>
</dbReference>
<dbReference type="EMBL" id="JAGJRS010000001">
    <property type="protein sequence ID" value="MBP1472747.1"/>
    <property type="molecule type" value="Genomic_DNA"/>
</dbReference>
<dbReference type="InterPro" id="IPR029058">
    <property type="entry name" value="AB_hydrolase_fold"/>
</dbReference>
<evidence type="ECO:0000259" key="1">
    <source>
        <dbReference type="Pfam" id="PF12146"/>
    </source>
</evidence>
<accession>A0ABS4DI65</accession>
<dbReference type="GO" id="GO:0016787">
    <property type="term" value="F:hydrolase activity"/>
    <property type="evidence" value="ECO:0007669"/>
    <property type="project" value="UniProtKB-KW"/>
</dbReference>
<reference evidence="2 3" key="1">
    <citation type="submission" date="2021-04" db="EMBL/GenBank/DDBJ databases">
        <authorList>
            <person name="Huq M.A."/>
        </authorList>
    </citation>
    <scope>NUCLEOTIDE SEQUENCE [LARGE SCALE GENOMIC DNA]</scope>
    <source>
        <strain evidence="2 3">MAH-13</strain>
    </source>
</reference>
<dbReference type="SUPFAM" id="SSF53474">
    <property type="entry name" value="alpha/beta-Hydrolases"/>
    <property type="match status" value="1"/>
</dbReference>
<comment type="caution">
    <text evidence="2">The sequence shown here is derived from an EMBL/GenBank/DDBJ whole genome shotgun (WGS) entry which is preliminary data.</text>
</comment>
<dbReference type="Gene3D" id="3.40.50.1820">
    <property type="entry name" value="alpha/beta hydrolase"/>
    <property type="match status" value="1"/>
</dbReference>
<dbReference type="Proteomes" id="UP000823790">
    <property type="component" value="Unassembled WGS sequence"/>
</dbReference>
<feature type="domain" description="Serine aminopeptidase S33" evidence="1">
    <location>
        <begin position="46"/>
        <end position="149"/>
    </location>
</feature>
<dbReference type="InterPro" id="IPR022742">
    <property type="entry name" value="Hydrolase_4"/>
</dbReference>
<dbReference type="RefSeq" id="WP_209614483.1">
    <property type="nucleotide sequence ID" value="NZ_JAGJRS010000001.1"/>
</dbReference>
<sequence>MEADQDETVRIERVMAADGAASELLLVGEPAQGRWLYWLPAMGVPAKHYLPLAQALAGRGMAVALHEWRGIGSSDRRAGRRQDWGYRTLLQDDLPRGLAAVREIWPGAAGCLGGHSLGGQLAAMYVGAHPVEAAGLVLVASGAPYWRNFRHGWLIGASYVAAPLLARLSGHFPGRRIGFGGNEARGVIDDWARTGRTGHYAAAGMGDLEPGMAAFAGPVLAVRLRDDWLGPAASLDWLLGKLPRARITREVLGPDELQGPADHFGWMKTPGPVAVRIADWLVPGSQAL</sequence>
<protein>
    <submittedName>
        <fullName evidence="2">Alpha/beta hydrolase</fullName>
    </submittedName>
</protein>
<evidence type="ECO:0000313" key="2">
    <source>
        <dbReference type="EMBL" id="MBP1472747.1"/>
    </source>
</evidence>
<organism evidence="2 3">
    <name type="scientific">Frateuria flava</name>
    <dbReference type="NCBI Taxonomy" id="2821489"/>
    <lineage>
        <taxon>Bacteria</taxon>
        <taxon>Pseudomonadati</taxon>
        <taxon>Pseudomonadota</taxon>
        <taxon>Gammaproteobacteria</taxon>
        <taxon>Lysobacterales</taxon>
        <taxon>Rhodanobacteraceae</taxon>
        <taxon>Frateuria</taxon>
    </lineage>
</organism>
<keyword evidence="3" id="KW-1185">Reference proteome</keyword>
<name>A0ABS4DI65_9GAMM</name>
<dbReference type="InterPro" id="IPR017208">
    <property type="entry name" value="UCP037442_abhydr"/>
</dbReference>
<keyword evidence="2" id="KW-0378">Hydrolase</keyword>
<proteinExistence type="predicted"/>